<organism evidence="3 4">
    <name type="scientific">Glycine soja</name>
    <name type="common">Wild soybean</name>
    <dbReference type="NCBI Taxonomy" id="3848"/>
    <lineage>
        <taxon>Eukaryota</taxon>
        <taxon>Viridiplantae</taxon>
        <taxon>Streptophyta</taxon>
        <taxon>Embryophyta</taxon>
        <taxon>Tracheophyta</taxon>
        <taxon>Spermatophyta</taxon>
        <taxon>Magnoliopsida</taxon>
        <taxon>eudicotyledons</taxon>
        <taxon>Gunneridae</taxon>
        <taxon>Pentapetalae</taxon>
        <taxon>rosids</taxon>
        <taxon>fabids</taxon>
        <taxon>Fabales</taxon>
        <taxon>Fabaceae</taxon>
        <taxon>Papilionoideae</taxon>
        <taxon>50 kb inversion clade</taxon>
        <taxon>NPAAA clade</taxon>
        <taxon>indigoferoid/millettioid clade</taxon>
        <taxon>Phaseoleae</taxon>
        <taxon>Glycine</taxon>
        <taxon>Glycine subgen. Soja</taxon>
    </lineage>
</organism>
<sequence>MKVTLKDPTGTIVVTLWRTIIQDKDFGQYIAIGFVLVREAVAIGYTCFWEDSVAMKDQKVENKGEGAYGIVYKGRDRVSNETITLTKICRGCYPNTNVSETDTTSVILEAIRYIRFLQSQIEVCLEAKKLMWYLDSGCSRHMMGDKNTFVPLKAKEGGYVTYVDNSKGKILAFSLFLLNSTITAQVPAPPSPSTIPSPMSPLAPSTPPPSRSLPAPPTSLTPPLPSTDSAPTPPPPIGFGGGGGSGIGKGGGGSGVGIGSGSGSGGVQGGGGQGRGVGIGSGVGSGTGYGGGGTGIGSGDSSRGGGGRFAGFGY</sequence>
<gene>
    <name evidence="3" type="ORF">D0Y65_053466</name>
</gene>
<dbReference type="PANTHER" id="PTHR37612">
    <property type="entry name" value="FIBROIN HEAVY CHAIN FIB-H LIKE PROTEIN"/>
    <property type="match status" value="1"/>
</dbReference>
<feature type="compositionally biased region" description="Pro residues" evidence="1">
    <location>
        <begin position="187"/>
        <end position="237"/>
    </location>
</feature>
<evidence type="ECO:0000313" key="4">
    <source>
        <dbReference type="Proteomes" id="UP000289340"/>
    </source>
</evidence>
<proteinExistence type="predicted"/>
<dbReference type="PANTHER" id="PTHR37612:SF20">
    <property type="entry name" value="PER-HEXAMER REPEAT PROTEIN 5-RELATED"/>
    <property type="match status" value="1"/>
</dbReference>
<feature type="region of interest" description="Disordered" evidence="1">
    <location>
        <begin position="186"/>
        <end position="314"/>
    </location>
</feature>
<keyword evidence="4" id="KW-1185">Reference proteome</keyword>
<evidence type="ECO:0000313" key="3">
    <source>
        <dbReference type="EMBL" id="RZB42876.1"/>
    </source>
</evidence>
<name>A0A445F283_GLYSO</name>
<evidence type="ECO:0000256" key="1">
    <source>
        <dbReference type="SAM" id="MobiDB-lite"/>
    </source>
</evidence>
<feature type="compositionally biased region" description="Gly residues" evidence="1">
    <location>
        <begin position="238"/>
        <end position="314"/>
    </location>
</feature>
<reference evidence="3 4" key="1">
    <citation type="submission" date="2018-09" db="EMBL/GenBank/DDBJ databases">
        <title>A high-quality reference genome of wild soybean provides a powerful tool to mine soybean genomes.</title>
        <authorList>
            <person name="Xie M."/>
            <person name="Chung C.Y.L."/>
            <person name="Li M.-W."/>
            <person name="Wong F.-L."/>
            <person name="Chan T.-F."/>
            <person name="Lam H.-M."/>
        </authorList>
    </citation>
    <scope>NUCLEOTIDE SEQUENCE [LARGE SCALE GENOMIC DNA]</scope>
    <source>
        <strain evidence="4">cv. W05</strain>
        <tissue evidence="3">Hypocotyl of etiolated seedlings</tissue>
    </source>
</reference>
<dbReference type="Pfam" id="PF22936">
    <property type="entry name" value="Pol_BBD"/>
    <property type="match status" value="1"/>
</dbReference>
<dbReference type="Proteomes" id="UP000289340">
    <property type="component" value="Chromosome 20"/>
</dbReference>
<feature type="domain" description="Retrovirus-related Pol polyprotein from transposon TNT 1-94-like beta-barrel" evidence="2">
    <location>
        <begin position="132"/>
        <end position="170"/>
    </location>
</feature>
<dbReference type="EMBL" id="QZWG01000020">
    <property type="protein sequence ID" value="RZB42876.1"/>
    <property type="molecule type" value="Genomic_DNA"/>
</dbReference>
<dbReference type="InterPro" id="IPR052258">
    <property type="entry name" value="Diverse_Func_Domain-Protein"/>
</dbReference>
<protein>
    <recommendedName>
        <fullName evidence="2">Retrovirus-related Pol polyprotein from transposon TNT 1-94-like beta-barrel domain-containing protein</fullName>
    </recommendedName>
</protein>
<evidence type="ECO:0000259" key="2">
    <source>
        <dbReference type="Pfam" id="PF22936"/>
    </source>
</evidence>
<comment type="caution">
    <text evidence="3">The sequence shown here is derived from an EMBL/GenBank/DDBJ whole genome shotgun (WGS) entry which is preliminary data.</text>
</comment>
<dbReference type="InterPro" id="IPR054722">
    <property type="entry name" value="PolX-like_BBD"/>
</dbReference>
<accession>A0A445F283</accession>
<dbReference type="AlphaFoldDB" id="A0A445F283"/>